<dbReference type="SMART" id="SM00530">
    <property type="entry name" value="HTH_XRE"/>
    <property type="match status" value="1"/>
</dbReference>
<dbReference type="PANTHER" id="PTHR35010:SF2">
    <property type="entry name" value="BLL4672 PROTEIN"/>
    <property type="match status" value="1"/>
</dbReference>
<gene>
    <name evidence="3" type="ORF">ACFFSA_18590</name>
</gene>
<dbReference type="InterPro" id="IPR010982">
    <property type="entry name" value="Lambda_DNA-bd_dom_sf"/>
</dbReference>
<dbReference type="InterPro" id="IPR001387">
    <property type="entry name" value="Cro/C1-type_HTH"/>
</dbReference>
<accession>A0ABV5S0L7</accession>
<dbReference type="SUPFAM" id="SSF47413">
    <property type="entry name" value="lambda repressor-like DNA-binding domains"/>
    <property type="match status" value="1"/>
</dbReference>
<reference evidence="3 4" key="1">
    <citation type="submission" date="2024-09" db="EMBL/GenBank/DDBJ databases">
        <authorList>
            <person name="Sun Q."/>
            <person name="Mori K."/>
        </authorList>
    </citation>
    <scope>NUCLEOTIDE SEQUENCE [LARGE SCALE GENOMIC DNA]</scope>
    <source>
        <strain evidence="3 4">JCM 3143</strain>
    </source>
</reference>
<dbReference type="Proteomes" id="UP001589532">
    <property type="component" value="Unassembled WGS sequence"/>
</dbReference>
<proteinExistence type="predicted"/>
<dbReference type="EMBL" id="JBHMBW010000014">
    <property type="protein sequence ID" value="MFB9625100.1"/>
    <property type="molecule type" value="Genomic_DNA"/>
</dbReference>
<dbReference type="RefSeq" id="WP_344986367.1">
    <property type="nucleotide sequence ID" value="NZ_BAAAXV010000001.1"/>
</dbReference>
<feature type="compositionally biased region" description="Pro residues" evidence="1">
    <location>
        <begin position="261"/>
        <end position="271"/>
    </location>
</feature>
<protein>
    <submittedName>
        <fullName evidence="3">Helix-turn-helix domain-containing protein</fullName>
    </submittedName>
</protein>
<dbReference type="Gene3D" id="3.30.450.180">
    <property type="match status" value="1"/>
</dbReference>
<feature type="region of interest" description="Disordered" evidence="1">
    <location>
        <begin position="1"/>
        <end position="35"/>
    </location>
</feature>
<dbReference type="Pfam" id="PF13560">
    <property type="entry name" value="HTH_31"/>
    <property type="match status" value="1"/>
</dbReference>
<comment type="caution">
    <text evidence="3">The sequence shown here is derived from an EMBL/GenBank/DDBJ whole genome shotgun (WGS) entry which is preliminary data.</text>
</comment>
<feature type="region of interest" description="Disordered" evidence="1">
    <location>
        <begin position="169"/>
        <end position="271"/>
    </location>
</feature>
<evidence type="ECO:0000256" key="1">
    <source>
        <dbReference type="SAM" id="MobiDB-lite"/>
    </source>
</evidence>
<evidence type="ECO:0000259" key="2">
    <source>
        <dbReference type="SMART" id="SM00530"/>
    </source>
</evidence>
<dbReference type="InterPro" id="IPR041413">
    <property type="entry name" value="MLTR_LBD"/>
</dbReference>
<organism evidence="3 4">
    <name type="scientific">Nonomuraea helvata</name>
    <dbReference type="NCBI Taxonomy" id="37484"/>
    <lineage>
        <taxon>Bacteria</taxon>
        <taxon>Bacillati</taxon>
        <taxon>Actinomycetota</taxon>
        <taxon>Actinomycetes</taxon>
        <taxon>Streptosporangiales</taxon>
        <taxon>Streptosporangiaceae</taxon>
        <taxon>Nonomuraea</taxon>
    </lineage>
</organism>
<sequence>MATGSELGDYLRSRRERVRPEDVGQPGGDRRRVPGLRREEVALLAGISTEYCLRLEQGRDRHPSEQVLHGIARALLLDGDEETYLRELARPPRPRSRRAARPAKVSPGVESLINSWTATPAYVHGPHMVTLAANPMAVALCPHFAVGVNSLRAAFLEQEMRELYRDWDGMTAKAPPPQQRQSPPPARLDPTLQRRDGHVDGREPPPPRPPQAGLRAWAPRPRRTTTTSLSLSRHGEPMDTRNHGWFPSRPGHGGHTDHTKPCPPPFLSHGI</sequence>
<feature type="compositionally biased region" description="Basic and acidic residues" evidence="1">
    <location>
        <begin position="9"/>
        <end position="35"/>
    </location>
</feature>
<evidence type="ECO:0000313" key="4">
    <source>
        <dbReference type="Proteomes" id="UP001589532"/>
    </source>
</evidence>
<evidence type="ECO:0000313" key="3">
    <source>
        <dbReference type="EMBL" id="MFB9625100.1"/>
    </source>
</evidence>
<name>A0ABV5S0L7_9ACTN</name>
<dbReference type="PANTHER" id="PTHR35010">
    <property type="entry name" value="BLL4672 PROTEIN-RELATED"/>
    <property type="match status" value="1"/>
</dbReference>
<feature type="compositionally biased region" description="Pro residues" evidence="1">
    <location>
        <begin position="174"/>
        <end position="187"/>
    </location>
</feature>
<dbReference type="Gene3D" id="1.10.260.40">
    <property type="entry name" value="lambda repressor-like DNA-binding domains"/>
    <property type="match status" value="1"/>
</dbReference>
<feature type="domain" description="HTH cro/C1-type" evidence="2">
    <location>
        <begin position="10"/>
        <end position="82"/>
    </location>
</feature>
<feature type="compositionally biased region" description="Basic and acidic residues" evidence="1">
    <location>
        <begin position="192"/>
        <end position="205"/>
    </location>
</feature>
<keyword evidence="4" id="KW-1185">Reference proteome</keyword>
<dbReference type="Pfam" id="PF17765">
    <property type="entry name" value="MLTR_LBD"/>
    <property type="match status" value="1"/>
</dbReference>
<feature type="compositionally biased region" description="Basic and acidic residues" evidence="1">
    <location>
        <begin position="233"/>
        <end position="242"/>
    </location>
</feature>
<dbReference type="CDD" id="cd00093">
    <property type="entry name" value="HTH_XRE"/>
    <property type="match status" value="1"/>
</dbReference>